<evidence type="ECO:0000313" key="3">
    <source>
        <dbReference type="Proteomes" id="UP001575181"/>
    </source>
</evidence>
<dbReference type="EMBL" id="JBGUAW010000002">
    <property type="protein sequence ID" value="MFA9459781.1"/>
    <property type="molecule type" value="Genomic_DNA"/>
</dbReference>
<comment type="caution">
    <text evidence="2">The sequence shown here is derived from an EMBL/GenBank/DDBJ whole genome shotgun (WGS) entry which is preliminary data.</text>
</comment>
<reference evidence="2 3" key="1">
    <citation type="submission" date="2024-08" db="EMBL/GenBank/DDBJ databases">
        <title>Whole-genome sequencing of halo(alkali)philic microorganisms from hypersaline lakes.</title>
        <authorList>
            <person name="Sorokin D.Y."/>
            <person name="Merkel A.Y."/>
            <person name="Messina E."/>
            <person name="Yakimov M."/>
        </authorList>
    </citation>
    <scope>NUCLEOTIDE SEQUENCE [LARGE SCALE GENOMIC DNA]</scope>
    <source>
        <strain evidence="2 3">Cl-TMA</strain>
    </source>
</reference>
<evidence type="ECO:0000256" key="1">
    <source>
        <dbReference type="SAM" id="SignalP"/>
    </source>
</evidence>
<protein>
    <recommendedName>
        <fullName evidence="4">Lipocalin-like domain-containing protein</fullName>
    </recommendedName>
</protein>
<dbReference type="PROSITE" id="PS51257">
    <property type="entry name" value="PROKAR_LIPOPROTEIN"/>
    <property type="match status" value="1"/>
</dbReference>
<gene>
    <name evidence="2" type="ORF">ACERLL_02940</name>
</gene>
<dbReference type="RefSeq" id="WP_373654568.1">
    <property type="nucleotide sequence ID" value="NZ_JBGUAW010000002.1"/>
</dbReference>
<proteinExistence type="predicted"/>
<feature type="signal peptide" evidence="1">
    <location>
        <begin position="1"/>
        <end position="19"/>
    </location>
</feature>
<evidence type="ECO:0008006" key="4">
    <source>
        <dbReference type="Google" id="ProtNLM"/>
    </source>
</evidence>
<dbReference type="Proteomes" id="UP001575181">
    <property type="component" value="Unassembled WGS sequence"/>
</dbReference>
<evidence type="ECO:0000313" key="2">
    <source>
        <dbReference type="EMBL" id="MFA9459781.1"/>
    </source>
</evidence>
<feature type="chain" id="PRO_5045690263" description="Lipocalin-like domain-containing protein" evidence="1">
    <location>
        <begin position="20"/>
        <end position="251"/>
    </location>
</feature>
<keyword evidence="1" id="KW-0732">Signal</keyword>
<keyword evidence="3" id="KW-1185">Reference proteome</keyword>
<sequence>MRKFACVLAGVLLGAFLLAACSGGGSGSSDSEHPLTGVWYGVADDITDAGSYKTIRLTFDSNGAITKIEIDGAVTGNTAALNDESQRLYDYTDAAGDTLAVYADSGHEHIAIADSTAVVGVLEKGASALSTYSVQDAAGSYDGEGIALYGDFTLAGRADTRTAITGSSAPLAFSYEDGSGCKDSGTINAPDSSYGVFPGTFTNNSGPNCISGGDLRHYLTPDKAFAFTVGCTSLTDAAYPDDCALIAHSRD</sequence>
<organism evidence="2 3">
    <name type="scientific">Thiohalorhabdus methylotrophus</name>
    <dbReference type="NCBI Taxonomy" id="3242694"/>
    <lineage>
        <taxon>Bacteria</taxon>
        <taxon>Pseudomonadati</taxon>
        <taxon>Pseudomonadota</taxon>
        <taxon>Gammaproteobacteria</taxon>
        <taxon>Thiohalorhabdales</taxon>
        <taxon>Thiohalorhabdaceae</taxon>
        <taxon>Thiohalorhabdus</taxon>
    </lineage>
</organism>
<accession>A0ABV4TR42</accession>
<name>A0ABV4TR42_9GAMM</name>